<dbReference type="GO" id="GO:0016020">
    <property type="term" value="C:membrane"/>
    <property type="evidence" value="ECO:0007669"/>
    <property type="project" value="InterPro"/>
</dbReference>
<dbReference type="SUPFAM" id="SSF52540">
    <property type="entry name" value="P-loop containing nucleoside triphosphate hydrolases"/>
    <property type="match status" value="1"/>
</dbReference>
<keyword evidence="2" id="KW-0547">Nucleotide-binding</keyword>
<dbReference type="OrthoDB" id="422720at2759"/>
<evidence type="ECO:0000256" key="2">
    <source>
        <dbReference type="ARBA" id="ARBA00022741"/>
    </source>
</evidence>
<dbReference type="STRING" id="139825.A0A401GTE5"/>
<keyword evidence="5" id="KW-0812">Transmembrane</keyword>
<proteinExistence type="inferred from homology"/>
<dbReference type="Pfam" id="PF05049">
    <property type="entry name" value="IIGP"/>
    <property type="match status" value="1"/>
</dbReference>
<evidence type="ECO:0000256" key="4">
    <source>
        <dbReference type="ARBA" id="ARBA00023134"/>
    </source>
</evidence>
<feature type="transmembrane region" description="Helical" evidence="5">
    <location>
        <begin position="20"/>
        <end position="42"/>
    </location>
</feature>
<dbReference type="GO" id="GO:0016787">
    <property type="term" value="F:hydrolase activity"/>
    <property type="evidence" value="ECO:0007669"/>
    <property type="project" value="UniProtKB-KW"/>
</dbReference>
<name>A0A401GTE5_9APHY</name>
<dbReference type="GO" id="GO:0005525">
    <property type="term" value="F:GTP binding"/>
    <property type="evidence" value="ECO:0007669"/>
    <property type="project" value="UniProtKB-KW"/>
</dbReference>
<feature type="domain" description="IRG-type G" evidence="6">
    <location>
        <begin position="90"/>
        <end position="264"/>
    </location>
</feature>
<sequence length="317" mass="35133">MVNPLTLKVSLRTTGTCLAAVLDCTPLVIGCMAGVVVIAGAVQLYRMMISGPPGSRREHTTRSLPVQAEQHLTISTRDQVIRERLQYDDSMFNFAVTGNSGSGKSSLINAFRGLRNGQRGAARTSANCEGTSSAMRYPHPHYPQVWYDIPGAGTPNVPGGQYFRAQGLDVFDCIIVLIDMRLTETDIAILRDSAQSGIPTFIVRSKADQHIRNIQADMEESDHEDAMGRYLRAREACISETRICVQGGLHRADLPQQRVYLVSKDVLRELMCCISEVLAARGAKMDEQQRNFARLQRFDVIDEYALLSELLELANEN</sequence>
<dbReference type="InterPro" id="IPR051515">
    <property type="entry name" value="IRG"/>
</dbReference>
<dbReference type="Proteomes" id="UP000287166">
    <property type="component" value="Unassembled WGS sequence"/>
</dbReference>
<comment type="similarity">
    <text evidence="1">Belongs to the TRAFAC class dynamin-like GTPase superfamily. IRG family.</text>
</comment>
<dbReference type="PANTHER" id="PTHR32341:SF10">
    <property type="entry name" value="INTERFERON-INDUCIBLE GTPASE 5"/>
    <property type="match status" value="1"/>
</dbReference>
<dbReference type="InterPro" id="IPR030385">
    <property type="entry name" value="G_IRG_dom"/>
</dbReference>
<dbReference type="PANTHER" id="PTHR32341">
    <property type="entry name" value="INTERFERON-INDUCIBLE GTPASE"/>
    <property type="match status" value="1"/>
</dbReference>
<dbReference type="InterPro" id="IPR027417">
    <property type="entry name" value="P-loop_NTPase"/>
</dbReference>
<evidence type="ECO:0000256" key="3">
    <source>
        <dbReference type="ARBA" id="ARBA00022801"/>
    </source>
</evidence>
<evidence type="ECO:0000313" key="7">
    <source>
        <dbReference type="EMBL" id="GBE85501.1"/>
    </source>
</evidence>
<protein>
    <recommendedName>
        <fullName evidence="6">IRG-type G domain-containing protein</fullName>
    </recommendedName>
</protein>
<comment type="caution">
    <text evidence="7">The sequence shown here is derived from an EMBL/GenBank/DDBJ whole genome shotgun (WGS) entry which is preliminary data.</text>
</comment>
<evidence type="ECO:0000259" key="6">
    <source>
        <dbReference type="PROSITE" id="PS51716"/>
    </source>
</evidence>
<reference evidence="7 8" key="1">
    <citation type="journal article" date="2018" name="Sci. Rep.">
        <title>Genome sequence of the cauliflower mushroom Sparassis crispa (Hanabiratake) and its association with beneficial usage.</title>
        <authorList>
            <person name="Kiyama R."/>
            <person name="Furutani Y."/>
            <person name="Kawaguchi K."/>
            <person name="Nakanishi T."/>
        </authorList>
    </citation>
    <scope>NUCLEOTIDE SEQUENCE [LARGE SCALE GENOMIC DNA]</scope>
</reference>
<keyword evidence="8" id="KW-1185">Reference proteome</keyword>
<organism evidence="7 8">
    <name type="scientific">Sparassis crispa</name>
    <dbReference type="NCBI Taxonomy" id="139825"/>
    <lineage>
        <taxon>Eukaryota</taxon>
        <taxon>Fungi</taxon>
        <taxon>Dikarya</taxon>
        <taxon>Basidiomycota</taxon>
        <taxon>Agaricomycotina</taxon>
        <taxon>Agaricomycetes</taxon>
        <taxon>Polyporales</taxon>
        <taxon>Sparassidaceae</taxon>
        <taxon>Sparassis</taxon>
    </lineage>
</organism>
<evidence type="ECO:0000313" key="8">
    <source>
        <dbReference type="Proteomes" id="UP000287166"/>
    </source>
</evidence>
<dbReference type="PROSITE" id="PS51716">
    <property type="entry name" value="G_IRG"/>
    <property type="match status" value="1"/>
</dbReference>
<keyword evidence="5" id="KW-1133">Transmembrane helix</keyword>
<dbReference type="RefSeq" id="XP_027616414.1">
    <property type="nucleotide sequence ID" value="XM_027760613.1"/>
</dbReference>
<dbReference type="InterPro" id="IPR007743">
    <property type="entry name" value="Immunity-related_GTPase-like"/>
</dbReference>
<dbReference type="Gene3D" id="3.40.50.300">
    <property type="entry name" value="P-loop containing nucleotide triphosphate hydrolases"/>
    <property type="match status" value="1"/>
</dbReference>
<keyword evidence="5" id="KW-0472">Membrane</keyword>
<dbReference type="InParanoid" id="A0A401GTE5"/>
<keyword evidence="3" id="KW-0378">Hydrolase</keyword>
<dbReference type="GeneID" id="38782418"/>
<evidence type="ECO:0000256" key="1">
    <source>
        <dbReference type="ARBA" id="ARBA00005429"/>
    </source>
</evidence>
<gene>
    <name evidence="7" type="ORF">SCP_0800180</name>
</gene>
<dbReference type="AlphaFoldDB" id="A0A401GTE5"/>
<accession>A0A401GTE5</accession>
<evidence type="ECO:0000256" key="5">
    <source>
        <dbReference type="SAM" id="Phobius"/>
    </source>
</evidence>
<dbReference type="EMBL" id="BFAD01000008">
    <property type="protein sequence ID" value="GBE85501.1"/>
    <property type="molecule type" value="Genomic_DNA"/>
</dbReference>
<keyword evidence="4" id="KW-0342">GTP-binding</keyword>